<reference evidence="3" key="1">
    <citation type="submission" date="2016-10" db="EMBL/GenBank/DDBJ databases">
        <authorList>
            <person name="Varghese N."/>
            <person name="Submissions S."/>
        </authorList>
    </citation>
    <scope>NUCLEOTIDE SEQUENCE [LARGE SCALE GENOMIC DNA]</scope>
    <source>
        <strain evidence="3">KHC7</strain>
    </source>
</reference>
<feature type="transmembrane region" description="Helical" evidence="1">
    <location>
        <begin position="239"/>
        <end position="261"/>
    </location>
</feature>
<feature type="transmembrane region" description="Helical" evidence="1">
    <location>
        <begin position="306"/>
        <end position="330"/>
    </location>
</feature>
<protein>
    <submittedName>
        <fullName evidence="2">Uncharacterized protein</fullName>
    </submittedName>
</protein>
<proteinExistence type="predicted"/>
<dbReference type="STRING" id="571438.SAMN05192586_10194"/>
<keyword evidence="1" id="KW-0812">Transmembrane</keyword>
<feature type="transmembrane region" description="Helical" evidence="1">
    <location>
        <begin position="281"/>
        <end position="299"/>
    </location>
</feature>
<keyword evidence="1" id="KW-1133">Transmembrane helix</keyword>
<gene>
    <name evidence="2" type="ORF">SAMN05192586_10194</name>
</gene>
<organism evidence="2 3">
    <name type="scientific">Desulfovibrio legallii</name>
    <dbReference type="NCBI Taxonomy" id="571438"/>
    <lineage>
        <taxon>Bacteria</taxon>
        <taxon>Pseudomonadati</taxon>
        <taxon>Thermodesulfobacteriota</taxon>
        <taxon>Desulfovibrionia</taxon>
        <taxon>Desulfovibrionales</taxon>
        <taxon>Desulfovibrionaceae</taxon>
        <taxon>Desulfovibrio</taxon>
    </lineage>
</organism>
<dbReference type="EMBL" id="FNBX01000001">
    <property type="protein sequence ID" value="SDF05859.1"/>
    <property type="molecule type" value="Genomic_DNA"/>
</dbReference>
<name>A0A1G7I0E1_9BACT</name>
<feature type="transmembrane region" description="Helical" evidence="1">
    <location>
        <begin position="109"/>
        <end position="132"/>
    </location>
</feature>
<keyword evidence="1" id="KW-0472">Membrane</keyword>
<feature type="transmembrane region" description="Helical" evidence="1">
    <location>
        <begin position="144"/>
        <end position="169"/>
    </location>
</feature>
<evidence type="ECO:0000256" key="1">
    <source>
        <dbReference type="SAM" id="Phobius"/>
    </source>
</evidence>
<dbReference type="Proteomes" id="UP000199355">
    <property type="component" value="Unassembled WGS sequence"/>
</dbReference>
<dbReference type="OrthoDB" id="5471546at2"/>
<dbReference type="AlphaFoldDB" id="A0A1G7I0E1"/>
<accession>A0A1G7I0E1</accession>
<evidence type="ECO:0000313" key="3">
    <source>
        <dbReference type="Proteomes" id="UP000199355"/>
    </source>
</evidence>
<feature type="transmembrane region" description="Helical" evidence="1">
    <location>
        <begin position="34"/>
        <end position="55"/>
    </location>
</feature>
<keyword evidence="3" id="KW-1185">Reference proteome</keyword>
<feature type="transmembrane region" description="Helical" evidence="1">
    <location>
        <begin position="189"/>
        <end position="218"/>
    </location>
</feature>
<feature type="transmembrane region" description="Helical" evidence="1">
    <location>
        <begin position="76"/>
        <end position="97"/>
    </location>
</feature>
<dbReference type="RefSeq" id="WP_092152367.1">
    <property type="nucleotide sequence ID" value="NZ_FNBX01000001.1"/>
</dbReference>
<sequence>MNVLQDILTAGGVWLDALRQLLAAHPLVQSGLEAVALAVPLAALAAFAGLGFVSGAARLLAVTRRRASYEKCARQLALLALTLGWPLLVGSRIWLFFTHGSYTPDSLPAFMAEMAWILLGLAVLVSSLYFSLWKFLPKLPVLHAALGIISGIQGWLALAATLAAARLLAAFALPEAANLTLGGLFLPGWLSPFWCALYATLPLALGLAGGTGALWLALRRRRDDFGRDHYNAMIPWCAVWASRAWTLFWLALLLSSGLAVYARWQGGVFTTGNALWESARLLLWLLPAVLWAVVCRSAAPLRHKPALLAALLAAMTCLPFYATAVTSIALP</sequence>
<evidence type="ECO:0000313" key="2">
    <source>
        <dbReference type="EMBL" id="SDF05859.1"/>
    </source>
</evidence>